<feature type="region of interest" description="Disordered" evidence="1">
    <location>
        <begin position="110"/>
        <end position="131"/>
    </location>
</feature>
<accession>A0A8J4DX61</accession>
<proteinExistence type="predicted"/>
<evidence type="ECO:0000256" key="2">
    <source>
        <dbReference type="SAM" id="Phobius"/>
    </source>
</evidence>
<keyword evidence="2" id="KW-0812">Transmembrane</keyword>
<organism evidence="3 4">
    <name type="scientific">Virgisporangium aurantiacum</name>
    <dbReference type="NCBI Taxonomy" id="175570"/>
    <lineage>
        <taxon>Bacteria</taxon>
        <taxon>Bacillati</taxon>
        <taxon>Actinomycetota</taxon>
        <taxon>Actinomycetes</taxon>
        <taxon>Micromonosporales</taxon>
        <taxon>Micromonosporaceae</taxon>
        <taxon>Virgisporangium</taxon>
    </lineage>
</organism>
<name>A0A8J4DX61_9ACTN</name>
<dbReference type="RefSeq" id="WP_203989002.1">
    <property type="nucleotide sequence ID" value="NZ_BOPG01000011.1"/>
</dbReference>
<keyword evidence="2" id="KW-0472">Membrane</keyword>
<keyword evidence="4" id="KW-1185">Reference proteome</keyword>
<keyword evidence="2" id="KW-1133">Transmembrane helix</keyword>
<evidence type="ECO:0000313" key="3">
    <source>
        <dbReference type="EMBL" id="GIJ54220.1"/>
    </source>
</evidence>
<reference evidence="3" key="1">
    <citation type="submission" date="2021-01" db="EMBL/GenBank/DDBJ databases">
        <title>Whole genome shotgun sequence of Virgisporangium aurantiacum NBRC 16421.</title>
        <authorList>
            <person name="Komaki H."/>
            <person name="Tamura T."/>
        </authorList>
    </citation>
    <scope>NUCLEOTIDE SEQUENCE</scope>
    <source>
        <strain evidence="3">NBRC 16421</strain>
    </source>
</reference>
<sequence>MTDDPPGWRKALLALGVVVVLTGAPAGAYWFETWDEVRRTRPGTTVVTGCDDDGCAGRFASDDGVVVLEPVPVPGAATPAVRMWLSPRERYPAALFDTWWLLDHLRTRRRREPPRPIGQDGPTGSARSGPR</sequence>
<evidence type="ECO:0000256" key="1">
    <source>
        <dbReference type="SAM" id="MobiDB-lite"/>
    </source>
</evidence>
<comment type="caution">
    <text evidence="3">The sequence shown here is derived from an EMBL/GenBank/DDBJ whole genome shotgun (WGS) entry which is preliminary data.</text>
</comment>
<dbReference type="EMBL" id="BOPG01000011">
    <property type="protein sequence ID" value="GIJ54220.1"/>
    <property type="molecule type" value="Genomic_DNA"/>
</dbReference>
<dbReference type="Proteomes" id="UP000612585">
    <property type="component" value="Unassembled WGS sequence"/>
</dbReference>
<feature type="transmembrane region" description="Helical" evidence="2">
    <location>
        <begin position="12"/>
        <end position="31"/>
    </location>
</feature>
<gene>
    <name evidence="3" type="ORF">Vau01_017360</name>
</gene>
<protein>
    <submittedName>
        <fullName evidence="3">Uncharacterized protein</fullName>
    </submittedName>
</protein>
<dbReference type="AlphaFoldDB" id="A0A8J4DX61"/>
<evidence type="ECO:0000313" key="4">
    <source>
        <dbReference type="Proteomes" id="UP000612585"/>
    </source>
</evidence>